<dbReference type="Pfam" id="PF00072">
    <property type="entry name" value="Response_reg"/>
    <property type="match status" value="1"/>
</dbReference>
<feature type="domain" description="Histidine kinase" evidence="6">
    <location>
        <begin position="985"/>
        <end position="1208"/>
    </location>
</feature>
<feature type="region of interest" description="Disordered" evidence="5">
    <location>
        <begin position="1235"/>
        <end position="1262"/>
    </location>
</feature>
<evidence type="ECO:0000313" key="10">
    <source>
        <dbReference type="Proteomes" id="UP000572817"/>
    </source>
</evidence>
<dbReference type="SMART" id="SM00091">
    <property type="entry name" value="PAS"/>
    <property type="match status" value="3"/>
</dbReference>
<evidence type="ECO:0000259" key="7">
    <source>
        <dbReference type="PROSITE" id="PS50110"/>
    </source>
</evidence>
<feature type="compositionally biased region" description="Basic and acidic residues" evidence="5">
    <location>
        <begin position="1504"/>
        <end position="1525"/>
    </location>
</feature>
<dbReference type="SUPFAM" id="SSF52172">
    <property type="entry name" value="CheY-like"/>
    <property type="match status" value="1"/>
</dbReference>
<dbReference type="Pfam" id="PF08447">
    <property type="entry name" value="PAS_3"/>
    <property type="match status" value="1"/>
</dbReference>
<dbReference type="InterPro" id="IPR011006">
    <property type="entry name" value="CheY-like_superfamily"/>
</dbReference>
<dbReference type="InterPro" id="IPR001789">
    <property type="entry name" value="Sig_transdc_resp-reg_receiver"/>
</dbReference>
<dbReference type="Pfam" id="PF00512">
    <property type="entry name" value="HisKA"/>
    <property type="match status" value="1"/>
</dbReference>
<dbReference type="FunFam" id="3.30.450.20:FF:000099">
    <property type="entry name" value="Sensory box sensor histidine kinase"/>
    <property type="match status" value="1"/>
</dbReference>
<gene>
    <name evidence="9" type="ORF">GTA08_BOTSDO02549</name>
</gene>
<dbReference type="CDD" id="cd16922">
    <property type="entry name" value="HATPase_EvgS-ArcB-TorS-like"/>
    <property type="match status" value="1"/>
</dbReference>
<feature type="modified residue" description="4-aspartylphosphate" evidence="3">
    <location>
        <position position="1336"/>
    </location>
</feature>
<dbReference type="CDD" id="cd00082">
    <property type="entry name" value="HisKA"/>
    <property type="match status" value="1"/>
</dbReference>
<dbReference type="Gene3D" id="3.40.50.2300">
    <property type="match status" value="1"/>
</dbReference>
<dbReference type="InterPro" id="IPR001610">
    <property type="entry name" value="PAC"/>
</dbReference>
<feature type="compositionally biased region" description="Basic and acidic residues" evidence="5">
    <location>
        <begin position="441"/>
        <end position="454"/>
    </location>
</feature>
<dbReference type="FunFam" id="3.30.565.10:FF:000010">
    <property type="entry name" value="Sensor histidine kinase RcsC"/>
    <property type="match status" value="1"/>
</dbReference>
<evidence type="ECO:0000256" key="5">
    <source>
        <dbReference type="SAM" id="MobiDB-lite"/>
    </source>
</evidence>
<dbReference type="PANTHER" id="PTHR45339">
    <property type="entry name" value="HYBRID SIGNAL TRANSDUCTION HISTIDINE KINASE J"/>
    <property type="match status" value="1"/>
</dbReference>
<evidence type="ECO:0000256" key="1">
    <source>
        <dbReference type="ARBA" id="ARBA00022553"/>
    </source>
</evidence>
<feature type="compositionally biased region" description="Low complexity" evidence="5">
    <location>
        <begin position="506"/>
        <end position="527"/>
    </location>
</feature>
<dbReference type="Gene3D" id="1.10.287.130">
    <property type="match status" value="1"/>
</dbReference>
<feature type="compositionally biased region" description="Pro residues" evidence="5">
    <location>
        <begin position="534"/>
        <end position="544"/>
    </location>
</feature>
<feature type="region of interest" description="Disordered" evidence="5">
    <location>
        <begin position="377"/>
        <end position="410"/>
    </location>
</feature>
<dbReference type="InterPro" id="IPR003594">
    <property type="entry name" value="HATPase_dom"/>
</dbReference>
<comment type="caution">
    <text evidence="9">The sequence shown here is derived from an EMBL/GenBank/DDBJ whole genome shotgun (WGS) entry which is preliminary data.</text>
</comment>
<evidence type="ECO:0000313" key="9">
    <source>
        <dbReference type="EMBL" id="KAF4310389.1"/>
    </source>
</evidence>
<dbReference type="Gene3D" id="3.30.450.20">
    <property type="entry name" value="PAS domain"/>
    <property type="match status" value="3"/>
</dbReference>
<evidence type="ECO:0000259" key="8">
    <source>
        <dbReference type="PROSITE" id="PS50113"/>
    </source>
</evidence>
<accession>A0A8H4N460</accession>
<dbReference type="InterPro" id="IPR005467">
    <property type="entry name" value="His_kinase_dom"/>
</dbReference>
<feature type="domain" description="Response regulatory" evidence="7">
    <location>
        <begin position="1281"/>
        <end position="1409"/>
    </location>
</feature>
<dbReference type="PROSITE" id="PS50113">
    <property type="entry name" value="PAC"/>
    <property type="match status" value="1"/>
</dbReference>
<dbReference type="InterPro" id="IPR036890">
    <property type="entry name" value="HATPase_C_sf"/>
</dbReference>
<feature type="compositionally biased region" description="Basic and acidic residues" evidence="5">
    <location>
        <begin position="1641"/>
        <end position="1657"/>
    </location>
</feature>
<evidence type="ECO:0000256" key="2">
    <source>
        <dbReference type="ARBA" id="ARBA00023012"/>
    </source>
</evidence>
<dbReference type="Proteomes" id="UP000572817">
    <property type="component" value="Unassembled WGS sequence"/>
</dbReference>
<dbReference type="InterPro" id="IPR000014">
    <property type="entry name" value="PAS"/>
</dbReference>
<dbReference type="SUPFAM" id="SSF55874">
    <property type="entry name" value="ATPase domain of HSP90 chaperone/DNA topoisomerase II/histidine kinase"/>
    <property type="match status" value="1"/>
</dbReference>
<dbReference type="SMART" id="SM00387">
    <property type="entry name" value="HATPase_c"/>
    <property type="match status" value="1"/>
</dbReference>
<dbReference type="InterPro" id="IPR004358">
    <property type="entry name" value="Sig_transdc_His_kin-like_C"/>
</dbReference>
<protein>
    <submittedName>
        <fullName evidence="9">PAS domain-containing protein</fullName>
    </submittedName>
</protein>
<sequence length="1657" mass="182508">MCVKPKAEARRGRRLADSLDAPFSLAAVPGCRSSPVSLRRQPWDSRLQRTAAARPARARAGSLRRQQRSSRQPGSLLQSSCNGGAVAWGVLAANHCLCAAAFELIWSNNARCPRGAGQCVHALRPAGAGCPRCSSFQVPKRAALPQFAVIDALHVLHASAQAQTQISSSFNVTHAQTTFLSRPNSPTSAHVPCCQIPLLRAPALTATKTPESLPSAPPLDLSADASHPDNRRHAADSPPAIHLSSSNPAAPSGYFDLIDKDPPSPGSVHSELSIIMPPTPTTTAMALAALQYLPVPILVLSSMKTVVLANEAMGRLLDLDRSGGDEKDRDAVQTVTDTLHGQTVSELGIDMLQDGSPIWISWEDFLDSIWKQACGETGGDVDGAAEATDESAQTTPKASPAPFKPSLPRLSKSNLARTTVHDVCVDVVISLQKSATPRPPPSKDGRKAKPRPEGDAVQAAMIVSVWNIDDVQYFTLTFTSARPTGSADSKPSSRTVVRTSAGIRKSPGSGSSSSSGRRSHHSSNPGSAIVSPTTYPPQFPPHGPPSRSGDPSAPSLFLKATQMKDAILNSIAMPAYAMWKDENFGIPNRALLRFLPNQGEDAPMDQREFLEQFQAFTEDFKRQLEVDEFPILQVCRTRKPVTQRRLGILVPDTGERKIYEVVGEPILDDRTDEFLGAIVVFKDVTEYTKRIAEQIEENERQFEYITNLIPIMVWTTKPNGDHDWFSQRWYDYTGLTVEQSLGKGWKLPFHDDDMYETGKRWQHSLATGTEYNTEYRCRRYDGQWRWMLGRAVPFRDDDGKIIKWFGTCTDIHELVELRETAKQMREQLLRVLEHAQVTLWVINRDQKLTMLEGSILNDFDVTREELGKNILDVFFKDSRGKKETPELKSKIDLILDGNGTDEVVEMAYDNRWYRTRVVPLMATARQAGIEKDSYIDGVIGVSMDITELHKRREELQAQEKENSKLVANAVAAKEASRMKSQFLANMSHEIRTPIAGVIGMSELILDTKLDQEQRDCAENIQRSANGLLTVINDILDLSKVESGRLDVEEVQFSLSVVLRDVNKMMAFAAVRKNISYESHIQPEIERDLKVMGDPGRLRQILTNLLTNSIKFTSEGHVSLSVTITSESDEIVNVRFIVEDTGIGIEEEVRQRLFKPFSQADSSTARRFGGTGLGLAISKNLVELMHGDIELESTLGQGTRASFWIPFNKAQYQDEGSPLIDIASIPDRLQSDISVSCGSSEDHGTPPLTPIAPNNGKSPLRHSRAQSVVSLPGNEWERKNVNVLVVEDNQVNQQIALKTIKKQGFSVNAVWNGKEAVEYLMEAKDGKRDRPDIILMDVQMPIMDGYKATQTIRTEAPFRDSPNIRNIPIVAMTASAIQGDKEKCQEAGMDDYLSKPVRGKLLEKMLVKWAVAGKRKFERDALAGQVQGPGRDEAHVPETIQESTDDNNDQAKPPVKPSESGLPPPETDSTDFGQDQPEKQDSLAPKLDRISYRESSSLQVATESEGDRTERRAQAEEKAADLRDTKLMASSDNPRSISQTPENEGQDVGRRGAPSHALTRENMEKLVEAQEDGRRKKSSEAVTKVGDVPARKSGKGGGKGKESDGMSSLAQGVEKALQRSSSAQTVTPRSVTAGSMSVQMDSLEKAQTDEEARKSAKR</sequence>
<feature type="compositionally biased region" description="Basic and acidic residues" evidence="5">
    <location>
        <begin position="1475"/>
        <end position="1491"/>
    </location>
</feature>
<proteinExistence type="predicted"/>
<dbReference type="PANTHER" id="PTHR45339:SF1">
    <property type="entry name" value="HYBRID SIGNAL TRANSDUCTION HISTIDINE KINASE J"/>
    <property type="match status" value="1"/>
</dbReference>
<feature type="compositionally biased region" description="Polar residues" evidence="5">
    <location>
        <begin position="1492"/>
        <end position="1501"/>
    </location>
</feature>
<dbReference type="FunFam" id="1.10.287.130:FF:000050">
    <property type="entry name" value="Related to histidine kinase"/>
    <property type="match status" value="1"/>
</dbReference>
<keyword evidence="2" id="KW-0902">Two-component regulatory system</keyword>
<feature type="region of interest" description="Disordered" evidence="5">
    <location>
        <begin position="31"/>
        <end position="79"/>
    </location>
</feature>
<evidence type="ECO:0000259" key="6">
    <source>
        <dbReference type="PROSITE" id="PS50109"/>
    </source>
</evidence>
<dbReference type="Pfam" id="PF02518">
    <property type="entry name" value="HATPase_c"/>
    <property type="match status" value="1"/>
</dbReference>
<feature type="compositionally biased region" description="Low complexity" evidence="5">
    <location>
        <begin position="49"/>
        <end position="79"/>
    </location>
</feature>
<dbReference type="PRINTS" id="PR00344">
    <property type="entry name" value="BCTRLSENSOR"/>
</dbReference>
<feature type="compositionally biased region" description="Polar residues" evidence="5">
    <location>
        <begin position="1617"/>
        <end position="1639"/>
    </location>
</feature>
<dbReference type="InterPro" id="IPR035965">
    <property type="entry name" value="PAS-like_dom_sf"/>
</dbReference>
<dbReference type="InterPro" id="IPR013655">
    <property type="entry name" value="PAS_fold_3"/>
</dbReference>
<dbReference type="InterPro" id="IPR036097">
    <property type="entry name" value="HisK_dim/P_sf"/>
</dbReference>
<dbReference type="EMBL" id="WWBZ02000016">
    <property type="protein sequence ID" value="KAF4310389.1"/>
    <property type="molecule type" value="Genomic_DNA"/>
</dbReference>
<dbReference type="SUPFAM" id="SSF55785">
    <property type="entry name" value="PYP-like sensor domain (PAS domain)"/>
    <property type="match status" value="2"/>
</dbReference>
<feature type="region of interest" description="Disordered" evidence="5">
    <location>
        <begin position="481"/>
        <end position="555"/>
    </location>
</feature>
<dbReference type="SUPFAM" id="SSF47384">
    <property type="entry name" value="Homodimeric domain of signal transducing histidine kinase"/>
    <property type="match status" value="1"/>
</dbReference>
<organism evidence="9 10">
    <name type="scientific">Botryosphaeria dothidea</name>
    <dbReference type="NCBI Taxonomy" id="55169"/>
    <lineage>
        <taxon>Eukaryota</taxon>
        <taxon>Fungi</taxon>
        <taxon>Dikarya</taxon>
        <taxon>Ascomycota</taxon>
        <taxon>Pezizomycotina</taxon>
        <taxon>Dothideomycetes</taxon>
        <taxon>Dothideomycetes incertae sedis</taxon>
        <taxon>Botryosphaeriales</taxon>
        <taxon>Botryosphaeriaceae</taxon>
        <taxon>Botryosphaeria</taxon>
    </lineage>
</organism>
<feature type="compositionally biased region" description="Basic and acidic residues" evidence="5">
    <location>
        <begin position="226"/>
        <end position="235"/>
    </location>
</feature>
<keyword evidence="4" id="KW-0175">Coiled coil</keyword>
<feature type="domain" description="PAC" evidence="8">
    <location>
        <begin position="771"/>
        <end position="823"/>
    </location>
</feature>
<dbReference type="GO" id="GO:0000155">
    <property type="term" value="F:phosphorelay sensor kinase activity"/>
    <property type="evidence" value="ECO:0007669"/>
    <property type="project" value="InterPro"/>
</dbReference>
<reference evidence="9" key="1">
    <citation type="submission" date="2020-04" db="EMBL/GenBank/DDBJ databases">
        <title>Genome Assembly and Annotation of Botryosphaeria dothidea sdau 11-99, a Latent Pathogen of Apple Fruit Ring Rot in China.</title>
        <authorList>
            <person name="Yu C."/>
            <person name="Diao Y."/>
            <person name="Lu Q."/>
            <person name="Zhao J."/>
            <person name="Cui S."/>
            <person name="Peng C."/>
            <person name="He B."/>
            <person name="Liu H."/>
        </authorList>
    </citation>
    <scope>NUCLEOTIDE SEQUENCE [LARGE SCALE GENOMIC DNA]</scope>
    <source>
        <strain evidence="9">Sdau11-99</strain>
    </source>
</reference>
<feature type="compositionally biased region" description="Polar residues" evidence="5">
    <location>
        <begin position="1527"/>
        <end position="1542"/>
    </location>
</feature>
<dbReference type="NCBIfam" id="TIGR00229">
    <property type="entry name" value="sensory_box"/>
    <property type="match status" value="1"/>
</dbReference>
<dbReference type="SMART" id="SM00388">
    <property type="entry name" value="HisKA"/>
    <property type="match status" value="1"/>
</dbReference>
<dbReference type="OrthoDB" id="60033at2759"/>
<dbReference type="SMART" id="SM00086">
    <property type="entry name" value="PAC"/>
    <property type="match status" value="2"/>
</dbReference>
<feature type="region of interest" description="Disordered" evidence="5">
    <location>
        <begin position="207"/>
        <end position="272"/>
    </location>
</feature>
<evidence type="ECO:0000256" key="4">
    <source>
        <dbReference type="SAM" id="Coils"/>
    </source>
</evidence>
<dbReference type="PROSITE" id="PS50109">
    <property type="entry name" value="HIS_KIN"/>
    <property type="match status" value="1"/>
</dbReference>
<dbReference type="InterPro" id="IPR000700">
    <property type="entry name" value="PAS-assoc_C"/>
</dbReference>
<evidence type="ECO:0000256" key="3">
    <source>
        <dbReference type="PROSITE-ProRule" id="PRU00169"/>
    </source>
</evidence>
<feature type="coiled-coil region" evidence="4">
    <location>
        <begin position="948"/>
        <end position="975"/>
    </location>
</feature>
<dbReference type="Gene3D" id="3.30.565.10">
    <property type="entry name" value="Histidine kinase-like ATPase, C-terminal domain"/>
    <property type="match status" value="1"/>
</dbReference>
<feature type="compositionally biased region" description="Polar residues" evidence="5">
    <location>
        <begin position="481"/>
        <end position="498"/>
    </location>
</feature>
<dbReference type="SMART" id="SM00448">
    <property type="entry name" value="REC"/>
    <property type="match status" value="1"/>
</dbReference>
<keyword evidence="1 3" id="KW-0597">Phosphoprotein</keyword>
<dbReference type="CDD" id="cd17546">
    <property type="entry name" value="REC_hyHK_CKI1_RcsC-like"/>
    <property type="match status" value="1"/>
</dbReference>
<feature type="region of interest" description="Disordered" evidence="5">
    <location>
        <begin position="1438"/>
        <end position="1657"/>
    </location>
</feature>
<dbReference type="InterPro" id="IPR003661">
    <property type="entry name" value="HisK_dim/P_dom"/>
</dbReference>
<feature type="compositionally biased region" description="Basic and acidic residues" evidence="5">
    <location>
        <begin position="1557"/>
        <end position="1573"/>
    </location>
</feature>
<name>A0A8H4N460_9PEZI</name>
<feature type="region of interest" description="Disordered" evidence="5">
    <location>
        <begin position="432"/>
        <end position="455"/>
    </location>
</feature>
<dbReference type="PROSITE" id="PS50110">
    <property type="entry name" value="RESPONSE_REGULATORY"/>
    <property type="match status" value="1"/>
</dbReference>
<dbReference type="CDD" id="cd00130">
    <property type="entry name" value="PAS"/>
    <property type="match status" value="1"/>
</dbReference>
<keyword evidence="10" id="KW-1185">Reference proteome</keyword>